<dbReference type="SUPFAM" id="SSF55144">
    <property type="entry name" value="LigT-like"/>
    <property type="match status" value="1"/>
</dbReference>
<evidence type="ECO:0000313" key="2">
    <source>
        <dbReference type="EMBL" id="SMS02637.1"/>
    </source>
</evidence>
<dbReference type="Proteomes" id="UP001283366">
    <property type="component" value="Unassembled WGS sequence"/>
</dbReference>
<dbReference type="Gene3D" id="3.90.1140.10">
    <property type="entry name" value="Cyclic phosphodiesterase"/>
    <property type="match status" value="1"/>
</dbReference>
<dbReference type="RefSeq" id="WP_087482642.1">
    <property type="nucleotide sequence ID" value="NZ_AP024884.1"/>
</dbReference>
<proteinExistence type="predicted"/>
<dbReference type="Proteomes" id="UP000196125">
    <property type="component" value="Unassembled WGS sequence"/>
</dbReference>
<dbReference type="EMBL" id="JAWRCO010000002">
    <property type="protein sequence ID" value="MDW6005153.1"/>
    <property type="molecule type" value="Genomic_DNA"/>
</dbReference>
<reference evidence="1 4" key="2">
    <citation type="submission" date="2023-11" db="EMBL/GenBank/DDBJ databases">
        <title>Plant-associative lifestyle of Vibrio porteresiae and its evolutionary dynamics.</title>
        <authorList>
            <person name="Rameshkumar N."/>
            <person name="Kirti K."/>
        </authorList>
    </citation>
    <scope>NUCLEOTIDE SEQUENCE [LARGE SCALE GENOMIC DNA]</scope>
    <source>
        <strain evidence="1 4">MSSRF38</strain>
    </source>
</reference>
<gene>
    <name evidence="1" type="ORF">SBX37_20010</name>
    <name evidence="2" type="ORF">VIM7927_03971</name>
</gene>
<dbReference type="AlphaFoldDB" id="A0A1Y6IYB2"/>
<accession>A0A1Y6IYB2</accession>
<organism evidence="2 3">
    <name type="scientific">Vibrio mangrovi</name>
    <dbReference type="NCBI Taxonomy" id="474394"/>
    <lineage>
        <taxon>Bacteria</taxon>
        <taxon>Pseudomonadati</taxon>
        <taxon>Pseudomonadota</taxon>
        <taxon>Gammaproteobacteria</taxon>
        <taxon>Vibrionales</taxon>
        <taxon>Vibrionaceae</taxon>
        <taxon>Vibrio</taxon>
    </lineage>
</organism>
<dbReference type="EMBL" id="FXXI01000011">
    <property type="protein sequence ID" value="SMS02637.1"/>
    <property type="molecule type" value="Genomic_DNA"/>
</dbReference>
<evidence type="ECO:0000313" key="1">
    <source>
        <dbReference type="EMBL" id="MDW6005153.1"/>
    </source>
</evidence>
<sequence>MGEEKRIYDTMWRNFEQVVKTGQYQTDPLIDNPHDSRRGMTTLSYLRNSTSLVNEISNFLQKIKSLEPEQYYQPLSDLHLTILTIITCFENYHLSESEGQDYAEIFKEAVRGIGSFDIQFKGITASPSCILLQGFMPDEMLSDLREKLRAAFGQSHLHASRDSRYNIATAHSTVVRFKAPLRDPDMLFRFLKDYREFDFGIHTVNRVELVFNDWYLKDAHTKQLAEVSLFPACS</sequence>
<evidence type="ECO:0000313" key="3">
    <source>
        <dbReference type="Proteomes" id="UP000196125"/>
    </source>
</evidence>
<reference evidence="2 3" key="1">
    <citation type="submission" date="2017-05" db="EMBL/GenBank/DDBJ databases">
        <authorList>
            <person name="Song R."/>
            <person name="Chenine A.L."/>
            <person name="Ruprecht R.M."/>
        </authorList>
    </citation>
    <scope>NUCLEOTIDE SEQUENCE [LARGE SCALE GENOMIC DNA]</scope>
    <source>
        <strain evidence="2 3">CECT 7927</strain>
    </source>
</reference>
<protein>
    <recommendedName>
        <fullName evidence="5">2',5' RNA ligase family</fullName>
    </recommendedName>
</protein>
<evidence type="ECO:0008006" key="5">
    <source>
        <dbReference type="Google" id="ProtNLM"/>
    </source>
</evidence>
<keyword evidence="4" id="KW-1185">Reference proteome</keyword>
<evidence type="ECO:0000313" key="4">
    <source>
        <dbReference type="Proteomes" id="UP001283366"/>
    </source>
</evidence>
<dbReference type="InterPro" id="IPR009097">
    <property type="entry name" value="Cyclic_Pdiesterase"/>
</dbReference>
<dbReference type="OrthoDB" id="2326088at2"/>
<name>A0A1Y6IYB2_9VIBR</name>